<dbReference type="Proteomes" id="UP000032900">
    <property type="component" value="Unassembled WGS sequence"/>
</dbReference>
<dbReference type="RefSeq" id="WP_227625844.1">
    <property type="nucleotide sequence ID" value="NZ_BAZW01000036.1"/>
</dbReference>
<dbReference type="EMBL" id="BAZW01000036">
    <property type="protein sequence ID" value="GAO31022.1"/>
    <property type="molecule type" value="Genomic_DNA"/>
</dbReference>
<evidence type="ECO:0000313" key="1">
    <source>
        <dbReference type="EMBL" id="GAO31022.1"/>
    </source>
</evidence>
<evidence type="ECO:0000313" key="2">
    <source>
        <dbReference type="Proteomes" id="UP000032900"/>
    </source>
</evidence>
<comment type="caution">
    <text evidence="1">The sequence shown here is derived from an EMBL/GenBank/DDBJ whole genome shotgun (WGS) entry which is preliminary data.</text>
</comment>
<dbReference type="STRING" id="1236989.JCM15548_13354"/>
<dbReference type="Gene3D" id="2.60.120.260">
    <property type="entry name" value="Galactose-binding domain-like"/>
    <property type="match status" value="1"/>
</dbReference>
<keyword evidence="2" id="KW-1185">Reference proteome</keyword>
<organism evidence="1 2">
    <name type="scientific">Geofilum rubicundum JCM 15548</name>
    <dbReference type="NCBI Taxonomy" id="1236989"/>
    <lineage>
        <taxon>Bacteria</taxon>
        <taxon>Pseudomonadati</taxon>
        <taxon>Bacteroidota</taxon>
        <taxon>Bacteroidia</taxon>
        <taxon>Marinilabiliales</taxon>
        <taxon>Marinilabiliaceae</taxon>
        <taxon>Geofilum</taxon>
    </lineage>
</organism>
<name>A0A0E9LZN5_9BACT</name>
<accession>A0A0E9LZN5</accession>
<gene>
    <name evidence="1" type="ORF">JCM15548_13354</name>
</gene>
<protein>
    <submittedName>
        <fullName evidence="1">Peptidase, S41 family</fullName>
    </submittedName>
</protein>
<sequence length="163" mass="17950">MKLKIILTTILTITALSSQSQKIEKYNLDFEIQEDESSLSEGWFNWGTYDLTIDDIAHSGNKSGKITSTDNGSFGSMAYKIPANYVGNTIKLEGYMKIENVENGFAGLLLRIDGNGSSLAFDNMQNQNISGTKDWQKYSITLTYPDKAENIFVAGILVGKGKA</sequence>
<dbReference type="AlphaFoldDB" id="A0A0E9LZN5"/>
<reference evidence="1 2" key="1">
    <citation type="journal article" date="2015" name="Microbes Environ.">
        <title>Distribution and evolution of nitrogen fixation genes in the phylum bacteroidetes.</title>
        <authorList>
            <person name="Inoue J."/>
            <person name="Oshima K."/>
            <person name="Suda W."/>
            <person name="Sakamoto M."/>
            <person name="Iino T."/>
            <person name="Noda S."/>
            <person name="Hongoh Y."/>
            <person name="Hattori M."/>
            <person name="Ohkuma M."/>
        </authorList>
    </citation>
    <scope>NUCLEOTIDE SEQUENCE [LARGE SCALE GENOMIC DNA]</scope>
    <source>
        <strain evidence="1">JCM 15548</strain>
    </source>
</reference>
<proteinExistence type="predicted"/>